<evidence type="ECO:0008006" key="9">
    <source>
        <dbReference type="Google" id="ProtNLM"/>
    </source>
</evidence>
<dbReference type="EMBL" id="JADGJQ010000011">
    <property type="protein sequence ID" value="KAJ3181780.1"/>
    <property type="molecule type" value="Genomic_DNA"/>
</dbReference>
<gene>
    <name evidence="7" type="ORF">HDU87_000798</name>
</gene>
<dbReference type="Pfam" id="PF18564">
    <property type="entry name" value="Glyco_hydro_5_C"/>
    <property type="match status" value="1"/>
</dbReference>
<comment type="caution">
    <text evidence="7">The sequence shown here is derived from an EMBL/GenBank/DDBJ whole genome shotgun (WGS) entry which is preliminary data.</text>
</comment>
<accession>A0AAD5TN99</accession>
<name>A0AAD5TN99_9FUNG</name>
<feature type="domain" description="Glycoside hydrolase family 5" evidence="5">
    <location>
        <begin position="75"/>
        <end position="254"/>
    </location>
</feature>
<dbReference type="Gene3D" id="3.20.20.80">
    <property type="entry name" value="Glycosidases"/>
    <property type="match status" value="1"/>
</dbReference>
<feature type="compositionally biased region" description="Pro residues" evidence="4">
    <location>
        <begin position="553"/>
        <end position="563"/>
    </location>
</feature>
<dbReference type="InterPro" id="IPR052066">
    <property type="entry name" value="Glycosphingolipid_Hydrolases"/>
</dbReference>
<organism evidence="7 8">
    <name type="scientific">Geranomyces variabilis</name>
    <dbReference type="NCBI Taxonomy" id="109894"/>
    <lineage>
        <taxon>Eukaryota</taxon>
        <taxon>Fungi</taxon>
        <taxon>Fungi incertae sedis</taxon>
        <taxon>Chytridiomycota</taxon>
        <taxon>Chytridiomycota incertae sedis</taxon>
        <taxon>Chytridiomycetes</taxon>
        <taxon>Spizellomycetales</taxon>
        <taxon>Powellomycetaceae</taxon>
        <taxon>Geranomyces</taxon>
    </lineage>
</organism>
<comment type="similarity">
    <text evidence="1">Belongs to the glycosyl hydrolase 5 (cellulase A) family.</text>
</comment>
<keyword evidence="3" id="KW-0326">Glycosidase</keyword>
<sequence length="778" mass="85986">MQRPSKETATSRAGPIRQHNGHFIDEHGRVLHLRGVNLSGNSKLPTTPAGSTHLGEGFFDHENVSFVGRPFPLEEADDHFGRLRAWGLTFLRLLVTWESLEHAGPGKYDDEYIDYLEKILKVAAKYGIQCFIDPHQDTWSRFAGGSGAPGWTFAVVGLDIHNFMATGAAYVHQSAPPQDSGHTAWPTNYQKLASSTMFTIFFGGKIFAPSATYEGEHPQEYLQRHFCNCFAYLARRLHKLTAVVGFEVINEPHFGYIGLKSLHAFDPLKELHFGPVPTALQSMVLGAGIPQEVDVWVKSWPWPTRKDHTRTMNEEKVSAWLPGKDCIWKAEGVWGFDHEGKPQALIPDYFTKTRSGQPVSFYNECYVPFVKRYTDAILAEDPKLLVFFEPIPNEDPPVLSADNDHAQLVYSPHWYDLKVLFNKAFNSMVTHDVQGLSRGTKNILAATYFGGAGVKRNYRGQIRNIVGTGRSTYPAKALLFGECGLPMDINEKRAFETGDYSQHSVFLDAMISAMEESFASFTLWNYNPGNDNRWGDHWNGEDFSIYSAKATPEPSPPASPPPGSVAQGAAAGAGAGGALRIDPARHTYPDGKVVSSPPMTPASPFDLTDAHFGNPGRDDDDGDDGHGPGGHHHRGGRVLDAVVRPYASRIPGTPISTSFDLATLAFSLRFGSAPNKGDQLSSVVARTALIFVPRYHYPELHSLDVVVTDGEWTYDRDSQTLSWTYDPDYAGEKKDESGMSSWLNFAKKAQADSVQSVEHEISIKIKGAKGSWMSTIFA</sequence>
<evidence type="ECO:0000256" key="1">
    <source>
        <dbReference type="ARBA" id="ARBA00005641"/>
    </source>
</evidence>
<dbReference type="InterPro" id="IPR001547">
    <property type="entry name" value="Glyco_hydro_5"/>
</dbReference>
<keyword evidence="2" id="KW-0378">Hydrolase</keyword>
<evidence type="ECO:0000256" key="4">
    <source>
        <dbReference type="SAM" id="MobiDB-lite"/>
    </source>
</evidence>
<dbReference type="SUPFAM" id="SSF51445">
    <property type="entry name" value="(Trans)glycosidases"/>
    <property type="match status" value="1"/>
</dbReference>
<dbReference type="InterPro" id="IPR041036">
    <property type="entry name" value="GH5_C"/>
</dbReference>
<evidence type="ECO:0000313" key="8">
    <source>
        <dbReference type="Proteomes" id="UP001212152"/>
    </source>
</evidence>
<dbReference type="InterPro" id="IPR013780">
    <property type="entry name" value="Glyco_hydro_b"/>
</dbReference>
<dbReference type="PANTHER" id="PTHR31308">
    <property type="match status" value="1"/>
</dbReference>
<dbReference type="Proteomes" id="UP001212152">
    <property type="component" value="Unassembled WGS sequence"/>
</dbReference>
<proteinExistence type="inferred from homology"/>
<dbReference type="PANTHER" id="PTHR31308:SF5">
    <property type="entry name" value="ERGOSTERYL-BETA-GLUCOSIDASE"/>
    <property type="match status" value="1"/>
</dbReference>
<dbReference type="Pfam" id="PF00150">
    <property type="entry name" value="Cellulase"/>
    <property type="match status" value="1"/>
</dbReference>
<keyword evidence="8" id="KW-1185">Reference proteome</keyword>
<dbReference type="AlphaFoldDB" id="A0AAD5TN99"/>
<feature type="domain" description="Glycoside hydrolase family 5 C-terminal" evidence="6">
    <location>
        <begin position="644"/>
        <end position="725"/>
    </location>
</feature>
<dbReference type="Gene3D" id="2.60.40.1180">
    <property type="entry name" value="Golgi alpha-mannosidase II"/>
    <property type="match status" value="1"/>
</dbReference>
<evidence type="ECO:0000259" key="5">
    <source>
        <dbReference type="Pfam" id="PF00150"/>
    </source>
</evidence>
<reference evidence="7" key="1">
    <citation type="submission" date="2020-05" db="EMBL/GenBank/DDBJ databases">
        <title>Phylogenomic resolution of chytrid fungi.</title>
        <authorList>
            <person name="Stajich J.E."/>
            <person name="Amses K."/>
            <person name="Simmons R."/>
            <person name="Seto K."/>
            <person name="Myers J."/>
            <person name="Bonds A."/>
            <person name="Quandt C.A."/>
            <person name="Barry K."/>
            <person name="Liu P."/>
            <person name="Grigoriev I."/>
            <person name="Longcore J.E."/>
            <person name="James T.Y."/>
        </authorList>
    </citation>
    <scope>NUCLEOTIDE SEQUENCE</scope>
    <source>
        <strain evidence="7">JEL0379</strain>
    </source>
</reference>
<evidence type="ECO:0000256" key="2">
    <source>
        <dbReference type="ARBA" id="ARBA00022801"/>
    </source>
</evidence>
<dbReference type="GO" id="GO:1904462">
    <property type="term" value="P:ergosteryl 3-beta-D-glucoside catabolic process"/>
    <property type="evidence" value="ECO:0007669"/>
    <property type="project" value="TreeGrafter"/>
</dbReference>
<evidence type="ECO:0000259" key="6">
    <source>
        <dbReference type="Pfam" id="PF18564"/>
    </source>
</evidence>
<feature type="region of interest" description="Disordered" evidence="4">
    <location>
        <begin position="1"/>
        <end position="20"/>
    </location>
</feature>
<dbReference type="GO" id="GO:0000272">
    <property type="term" value="P:polysaccharide catabolic process"/>
    <property type="evidence" value="ECO:0007669"/>
    <property type="project" value="InterPro"/>
</dbReference>
<evidence type="ECO:0000313" key="7">
    <source>
        <dbReference type="EMBL" id="KAJ3181780.1"/>
    </source>
</evidence>
<feature type="region of interest" description="Disordered" evidence="4">
    <location>
        <begin position="547"/>
        <end position="637"/>
    </location>
</feature>
<protein>
    <recommendedName>
        <fullName evidence="9">Glycoside hydrolase family 5 protein</fullName>
    </recommendedName>
</protein>
<dbReference type="InterPro" id="IPR017853">
    <property type="entry name" value="GH"/>
</dbReference>
<dbReference type="GO" id="GO:0050295">
    <property type="term" value="F:steryl-beta-glucosidase activity"/>
    <property type="evidence" value="ECO:0007669"/>
    <property type="project" value="TreeGrafter"/>
</dbReference>
<evidence type="ECO:0000256" key="3">
    <source>
        <dbReference type="ARBA" id="ARBA00023295"/>
    </source>
</evidence>